<feature type="domain" description="HTH tetR-type" evidence="5">
    <location>
        <begin position="1"/>
        <end position="58"/>
    </location>
</feature>
<keyword evidence="3" id="KW-0804">Transcription</keyword>
<keyword evidence="7" id="KW-1185">Reference proteome</keyword>
<feature type="DNA-binding region" description="H-T-H motif" evidence="4">
    <location>
        <begin position="21"/>
        <end position="40"/>
    </location>
</feature>
<dbReference type="InterPro" id="IPR009057">
    <property type="entry name" value="Homeodomain-like_sf"/>
</dbReference>
<dbReference type="InterPro" id="IPR001647">
    <property type="entry name" value="HTH_TetR"/>
</dbReference>
<dbReference type="PRINTS" id="PR00455">
    <property type="entry name" value="HTHTETR"/>
</dbReference>
<dbReference type="EMBL" id="JBHILM010000015">
    <property type="protein sequence ID" value="MFB5682100.1"/>
    <property type="molecule type" value="Genomic_DNA"/>
</dbReference>
<dbReference type="PROSITE" id="PS50977">
    <property type="entry name" value="HTH_TETR_2"/>
    <property type="match status" value="1"/>
</dbReference>
<evidence type="ECO:0000256" key="1">
    <source>
        <dbReference type="ARBA" id="ARBA00023015"/>
    </source>
</evidence>
<dbReference type="Gene3D" id="1.10.10.60">
    <property type="entry name" value="Homeodomain-like"/>
    <property type="match status" value="1"/>
</dbReference>
<dbReference type="SUPFAM" id="SSF48498">
    <property type="entry name" value="Tetracyclin repressor-like, C-terminal domain"/>
    <property type="match status" value="1"/>
</dbReference>
<dbReference type="Gene3D" id="1.10.357.10">
    <property type="entry name" value="Tetracycline Repressor, domain 2"/>
    <property type="match status" value="1"/>
</dbReference>
<name>A0ABV5B8T1_9BACL</name>
<gene>
    <name evidence="6" type="ORF">ACE3NQ_14345</name>
</gene>
<evidence type="ECO:0000256" key="3">
    <source>
        <dbReference type="ARBA" id="ARBA00023163"/>
    </source>
</evidence>
<protein>
    <submittedName>
        <fullName evidence="6">TetR/AcrR family transcriptional regulator</fullName>
    </submittedName>
</protein>
<reference evidence="6 7" key="1">
    <citation type="submission" date="2024-09" db="EMBL/GenBank/DDBJ databases">
        <authorList>
            <person name="Ruan L."/>
        </authorList>
    </citation>
    <scope>NUCLEOTIDE SEQUENCE [LARGE SCALE GENOMIC DNA]</scope>
    <source>
        <strain evidence="6 7">D33</strain>
    </source>
</reference>
<dbReference type="InterPro" id="IPR036271">
    <property type="entry name" value="Tet_transcr_reg_TetR-rel_C_sf"/>
</dbReference>
<comment type="caution">
    <text evidence="6">The sequence shown here is derived from an EMBL/GenBank/DDBJ whole genome shotgun (WGS) entry which is preliminary data.</text>
</comment>
<dbReference type="PANTHER" id="PTHR30055:SF238">
    <property type="entry name" value="MYCOFACTOCIN BIOSYNTHESIS TRANSCRIPTIONAL REGULATOR MFTR-RELATED"/>
    <property type="match status" value="1"/>
</dbReference>
<dbReference type="RefSeq" id="WP_375525865.1">
    <property type="nucleotide sequence ID" value="NZ_JBHILM010000015.1"/>
</dbReference>
<dbReference type="SUPFAM" id="SSF46689">
    <property type="entry name" value="Homeodomain-like"/>
    <property type="match status" value="1"/>
</dbReference>
<dbReference type="Pfam" id="PF00440">
    <property type="entry name" value="TetR_N"/>
    <property type="match status" value="1"/>
</dbReference>
<organism evidence="6 7">
    <name type="scientific">Paenibacillus terreus</name>
    <dbReference type="NCBI Taxonomy" id="1387834"/>
    <lineage>
        <taxon>Bacteria</taxon>
        <taxon>Bacillati</taxon>
        <taxon>Bacillota</taxon>
        <taxon>Bacilli</taxon>
        <taxon>Bacillales</taxon>
        <taxon>Paenibacillaceae</taxon>
        <taxon>Paenibacillus</taxon>
    </lineage>
</organism>
<dbReference type="InterPro" id="IPR050109">
    <property type="entry name" value="HTH-type_TetR-like_transc_reg"/>
</dbReference>
<evidence type="ECO:0000259" key="5">
    <source>
        <dbReference type="PROSITE" id="PS50977"/>
    </source>
</evidence>
<accession>A0ABV5B8T1</accession>
<keyword evidence="2 4" id="KW-0238">DNA-binding</keyword>
<evidence type="ECO:0000313" key="6">
    <source>
        <dbReference type="EMBL" id="MFB5682100.1"/>
    </source>
</evidence>
<evidence type="ECO:0000256" key="4">
    <source>
        <dbReference type="PROSITE-ProRule" id="PRU00335"/>
    </source>
</evidence>
<keyword evidence="1" id="KW-0805">Transcription regulation</keyword>
<evidence type="ECO:0000256" key="2">
    <source>
        <dbReference type="ARBA" id="ARBA00023125"/>
    </source>
</evidence>
<dbReference type="PANTHER" id="PTHR30055">
    <property type="entry name" value="HTH-TYPE TRANSCRIPTIONAL REGULATOR RUTR"/>
    <property type="match status" value="1"/>
</dbReference>
<evidence type="ECO:0000313" key="7">
    <source>
        <dbReference type="Proteomes" id="UP001580407"/>
    </source>
</evidence>
<dbReference type="Proteomes" id="UP001580407">
    <property type="component" value="Unassembled WGS sequence"/>
</dbReference>
<proteinExistence type="predicted"/>
<sequence>MEHIRDVALSHFAKHGYEGASLGSIADEVGIRKPSLYAHFKSKEDLFLKVVVHAFHLESRRIFSYFADCRNAGTEALLRDFFDWLEKEYEGSSTAKLVLRMCFFPPPALCDEVMDIVCPFLERLERLLARLLRRLEDRGTAEADNAALAYITLVDGTAVELLFVGPDKYRRRVNAAWPIFWQGMNCSKEKETK</sequence>